<sequence>MRPGLVFFCLFFLFFESSMSIPMPSPFTRFLGHADQCNALLQFASSLGITTNIDSKYFCNIDGANITSYPKTASWRKGTDCCTWDGIMCDYVTGDVIVVDLTCSCLRGTLRPNSTLFMLSNVRTLYLRGGKLPRFLANCSKLKTLDLSNNELQDSFPSWLEALPSLYILVLRSNKFHGPVNTSGSPQPFSKLQIFDLSNNNFHGAFPTQYVASFKGMRGGDEKRGNFVDRVLDNQIFDTASVIGKGVMLELIKIQKAFSVIDLSCNHFQGKIPDVIGDLKLLTGLNFSQNNLTGPIPYSFGNLTNLEWLDLSLNNLSGEIPGSLADLTSLAYLNLSMNRLMGPIPKGKQFNTFKSDSFGGNPGLYYMPLNLPFPLLELTKRP</sequence>
<evidence type="ECO:0000256" key="5">
    <source>
        <dbReference type="ARBA" id="ARBA00022729"/>
    </source>
</evidence>
<dbReference type="InterPro" id="IPR032675">
    <property type="entry name" value="LRR_dom_sf"/>
</dbReference>
<dbReference type="SUPFAM" id="SSF52058">
    <property type="entry name" value="L domain-like"/>
    <property type="match status" value="1"/>
</dbReference>
<dbReference type="PANTHER" id="PTHR48061">
    <property type="entry name" value="LEUCINE-RICH REPEAT RECEPTOR PROTEIN KINASE EMS1-LIKE-RELATED"/>
    <property type="match status" value="1"/>
</dbReference>
<keyword evidence="7" id="KW-1133">Transmembrane helix</keyword>
<feature type="domain" description="Leucine-rich repeat-containing N-terminal plant-type" evidence="12">
    <location>
        <begin position="34"/>
        <end position="48"/>
    </location>
</feature>
<dbReference type="Pfam" id="PF13855">
    <property type="entry name" value="LRR_8"/>
    <property type="match status" value="2"/>
</dbReference>
<dbReference type="Gene3D" id="3.80.10.10">
    <property type="entry name" value="Ribonuclease Inhibitor"/>
    <property type="match status" value="1"/>
</dbReference>
<dbReference type="Pfam" id="PF00560">
    <property type="entry name" value="LRR_1"/>
    <property type="match status" value="2"/>
</dbReference>
<keyword evidence="6" id="KW-0677">Repeat</keyword>
<dbReference type="STRING" id="22663.A0A2I0JTN9"/>
<evidence type="ECO:0000256" key="1">
    <source>
        <dbReference type="ARBA" id="ARBA00004479"/>
    </source>
</evidence>
<dbReference type="PANTHER" id="PTHR48061:SF46">
    <property type="entry name" value="LEUCINE-RICH REPEAT-CONTAINING N-TERMINAL PLANT-TYPE DOMAIN-CONTAINING PROTEIN"/>
    <property type="match status" value="1"/>
</dbReference>
<keyword evidence="14" id="KW-1185">Reference proteome</keyword>
<dbReference type="InterPro" id="IPR001611">
    <property type="entry name" value="Leu-rich_rpt"/>
</dbReference>
<comment type="subcellular location">
    <subcellularLocation>
        <location evidence="1">Membrane</location>
        <topology evidence="1">Single-pass type I membrane protein</topology>
    </subcellularLocation>
</comment>
<evidence type="ECO:0000256" key="7">
    <source>
        <dbReference type="ARBA" id="ARBA00022989"/>
    </source>
</evidence>
<organism evidence="13 14">
    <name type="scientific">Punica granatum</name>
    <name type="common">Pomegranate</name>
    <dbReference type="NCBI Taxonomy" id="22663"/>
    <lineage>
        <taxon>Eukaryota</taxon>
        <taxon>Viridiplantae</taxon>
        <taxon>Streptophyta</taxon>
        <taxon>Embryophyta</taxon>
        <taxon>Tracheophyta</taxon>
        <taxon>Spermatophyta</taxon>
        <taxon>Magnoliopsida</taxon>
        <taxon>eudicotyledons</taxon>
        <taxon>Gunneridae</taxon>
        <taxon>Pentapetalae</taxon>
        <taxon>rosids</taxon>
        <taxon>malvids</taxon>
        <taxon>Myrtales</taxon>
        <taxon>Lythraceae</taxon>
        <taxon>Punica</taxon>
    </lineage>
</organism>
<evidence type="ECO:0000313" key="14">
    <source>
        <dbReference type="Proteomes" id="UP000233551"/>
    </source>
</evidence>
<dbReference type="AlphaFoldDB" id="A0A2I0JTN9"/>
<evidence type="ECO:0000256" key="3">
    <source>
        <dbReference type="ARBA" id="ARBA00022614"/>
    </source>
</evidence>
<keyword evidence="10" id="KW-0325">Glycoprotein</keyword>
<protein>
    <recommendedName>
        <fullName evidence="12">Leucine-rich repeat-containing N-terminal plant-type domain-containing protein</fullName>
    </recommendedName>
</protein>
<evidence type="ECO:0000313" key="13">
    <source>
        <dbReference type="EMBL" id="PKI59665.1"/>
    </source>
</evidence>
<feature type="chain" id="PRO_5014161196" description="Leucine-rich repeat-containing N-terminal plant-type domain-containing protein" evidence="11">
    <location>
        <begin position="21"/>
        <end position="382"/>
    </location>
</feature>
<comment type="similarity">
    <text evidence="2">Belongs to the RLP family.</text>
</comment>
<dbReference type="PRINTS" id="PR00019">
    <property type="entry name" value="LEURICHRPT"/>
</dbReference>
<evidence type="ECO:0000256" key="10">
    <source>
        <dbReference type="ARBA" id="ARBA00023180"/>
    </source>
</evidence>
<keyword evidence="3" id="KW-0433">Leucine-rich repeat</keyword>
<accession>A0A2I0JTN9</accession>
<dbReference type="EMBL" id="PGOL01001252">
    <property type="protein sequence ID" value="PKI59665.1"/>
    <property type="molecule type" value="Genomic_DNA"/>
</dbReference>
<keyword evidence="4" id="KW-0812">Transmembrane</keyword>
<keyword evidence="9" id="KW-0675">Receptor</keyword>
<evidence type="ECO:0000256" key="4">
    <source>
        <dbReference type="ARBA" id="ARBA00022692"/>
    </source>
</evidence>
<evidence type="ECO:0000256" key="2">
    <source>
        <dbReference type="ARBA" id="ARBA00009592"/>
    </source>
</evidence>
<evidence type="ECO:0000256" key="6">
    <source>
        <dbReference type="ARBA" id="ARBA00022737"/>
    </source>
</evidence>
<evidence type="ECO:0000256" key="9">
    <source>
        <dbReference type="ARBA" id="ARBA00023170"/>
    </source>
</evidence>
<name>A0A2I0JTN9_PUNGR</name>
<keyword evidence="5 11" id="KW-0732">Signal</keyword>
<evidence type="ECO:0000256" key="8">
    <source>
        <dbReference type="ARBA" id="ARBA00023136"/>
    </source>
</evidence>
<dbReference type="FunFam" id="3.80.10.10:FF:000111">
    <property type="entry name" value="LRR receptor-like serine/threonine-protein kinase ERECTA"/>
    <property type="match status" value="1"/>
</dbReference>
<gene>
    <name evidence="13" type="ORF">CRG98_019942</name>
</gene>
<dbReference type="GO" id="GO:0016020">
    <property type="term" value="C:membrane"/>
    <property type="evidence" value="ECO:0007669"/>
    <property type="project" value="UniProtKB-SubCell"/>
</dbReference>
<comment type="caution">
    <text evidence="13">The sequence shown here is derived from an EMBL/GenBank/DDBJ whole genome shotgun (WGS) entry which is preliminary data.</text>
</comment>
<dbReference type="PROSITE" id="PS51450">
    <property type="entry name" value="LRR"/>
    <property type="match status" value="1"/>
</dbReference>
<reference evidence="13 14" key="1">
    <citation type="submission" date="2017-11" db="EMBL/GenBank/DDBJ databases">
        <title>De-novo sequencing of pomegranate (Punica granatum L.) genome.</title>
        <authorList>
            <person name="Akparov Z."/>
            <person name="Amiraslanov A."/>
            <person name="Hajiyeva S."/>
            <person name="Abbasov M."/>
            <person name="Kaur K."/>
            <person name="Hamwieh A."/>
            <person name="Solovyev V."/>
            <person name="Salamov A."/>
            <person name="Braich B."/>
            <person name="Kosarev P."/>
            <person name="Mahmoud A."/>
            <person name="Hajiyev E."/>
            <person name="Babayeva S."/>
            <person name="Izzatullayeva V."/>
            <person name="Mammadov A."/>
            <person name="Mammadov A."/>
            <person name="Sharifova S."/>
            <person name="Ojaghi J."/>
            <person name="Eynullazada K."/>
            <person name="Bayramov B."/>
            <person name="Abdulazimova A."/>
            <person name="Shahmuradov I."/>
        </authorList>
    </citation>
    <scope>NUCLEOTIDE SEQUENCE [LARGE SCALE GENOMIC DNA]</scope>
    <source>
        <strain evidence="14">cv. AG2017</strain>
        <tissue evidence="13">Leaf</tissue>
    </source>
</reference>
<feature type="signal peptide" evidence="11">
    <location>
        <begin position="1"/>
        <end position="20"/>
    </location>
</feature>
<dbReference type="Pfam" id="PF08263">
    <property type="entry name" value="LRRNT_2"/>
    <property type="match status" value="2"/>
</dbReference>
<evidence type="ECO:0000256" key="11">
    <source>
        <dbReference type="SAM" id="SignalP"/>
    </source>
</evidence>
<dbReference type="InterPro" id="IPR013210">
    <property type="entry name" value="LRR_N_plant-typ"/>
</dbReference>
<dbReference type="InterPro" id="IPR046956">
    <property type="entry name" value="RLP23-like"/>
</dbReference>
<keyword evidence="8" id="KW-0472">Membrane</keyword>
<evidence type="ECO:0000259" key="12">
    <source>
        <dbReference type="Pfam" id="PF08263"/>
    </source>
</evidence>
<dbReference type="Proteomes" id="UP000233551">
    <property type="component" value="Unassembled WGS sequence"/>
</dbReference>
<feature type="domain" description="Leucine-rich repeat-containing N-terminal plant-type" evidence="12">
    <location>
        <begin position="70"/>
        <end position="90"/>
    </location>
</feature>
<proteinExistence type="inferred from homology"/>